<accession>A0A8S5NBR2</accession>
<name>A0A8S5NBR2_9CAUD</name>
<evidence type="ECO:0000313" key="1">
    <source>
        <dbReference type="EMBL" id="DAD91680.1"/>
    </source>
</evidence>
<reference evidence="1" key="1">
    <citation type="journal article" date="2021" name="Proc. Natl. Acad. Sci. U.S.A.">
        <title>A Catalog of Tens of Thousands of Viruses from Human Metagenomes Reveals Hidden Associations with Chronic Diseases.</title>
        <authorList>
            <person name="Tisza M.J."/>
            <person name="Buck C.B."/>
        </authorList>
    </citation>
    <scope>NUCLEOTIDE SEQUENCE</scope>
    <source>
        <strain evidence="1">CtSOk3</strain>
    </source>
</reference>
<proteinExistence type="predicted"/>
<dbReference type="EMBL" id="BK015118">
    <property type="protein sequence ID" value="DAD91680.1"/>
    <property type="molecule type" value="Genomic_DNA"/>
</dbReference>
<protein>
    <submittedName>
        <fullName evidence="1">Uncharacterized protein</fullName>
    </submittedName>
</protein>
<organism evidence="1">
    <name type="scientific">Siphoviridae sp. ctSOk3</name>
    <dbReference type="NCBI Taxonomy" id="2826342"/>
    <lineage>
        <taxon>Viruses</taxon>
        <taxon>Duplodnaviria</taxon>
        <taxon>Heunggongvirae</taxon>
        <taxon>Uroviricota</taxon>
        <taxon>Caudoviricetes</taxon>
    </lineage>
</organism>
<sequence length="52" mass="6440">MKQKKEMMEVTPEERELLERMRNYNRSYPNGYPELLLDLQQLFDTMVRTPYN</sequence>